<reference evidence="2" key="1">
    <citation type="journal article" date="2019" name="Int. J. Syst. Evol. Microbiol.">
        <title>The Global Catalogue of Microorganisms (GCM) 10K type strain sequencing project: providing services to taxonomists for standard genome sequencing and annotation.</title>
        <authorList>
            <consortium name="The Broad Institute Genomics Platform"/>
            <consortium name="The Broad Institute Genome Sequencing Center for Infectious Disease"/>
            <person name="Wu L."/>
            <person name="Ma J."/>
        </authorList>
    </citation>
    <scope>NUCLEOTIDE SEQUENCE [LARGE SCALE GENOMIC DNA]</scope>
    <source>
        <strain evidence="2">JCM 17543</strain>
    </source>
</reference>
<organism evidence="1 2">
    <name type="scientific">Sphingomonas limnosediminicola</name>
    <dbReference type="NCBI Taxonomy" id="940133"/>
    <lineage>
        <taxon>Bacteria</taxon>
        <taxon>Pseudomonadati</taxon>
        <taxon>Pseudomonadota</taxon>
        <taxon>Alphaproteobacteria</taxon>
        <taxon>Sphingomonadales</taxon>
        <taxon>Sphingomonadaceae</taxon>
        <taxon>Sphingomonas</taxon>
    </lineage>
</organism>
<name>A0ABP7LW49_9SPHN</name>
<proteinExistence type="predicted"/>
<comment type="caution">
    <text evidence="1">The sequence shown here is derived from an EMBL/GenBank/DDBJ whole genome shotgun (WGS) entry which is preliminary data.</text>
</comment>
<evidence type="ECO:0000313" key="1">
    <source>
        <dbReference type="EMBL" id="GAA3907375.1"/>
    </source>
</evidence>
<dbReference type="Proteomes" id="UP001500827">
    <property type="component" value="Unassembled WGS sequence"/>
</dbReference>
<evidence type="ECO:0000313" key="2">
    <source>
        <dbReference type="Proteomes" id="UP001500827"/>
    </source>
</evidence>
<protein>
    <submittedName>
        <fullName evidence="1">Uncharacterized protein</fullName>
    </submittedName>
</protein>
<gene>
    <name evidence="1" type="ORF">GCM10022276_27280</name>
</gene>
<accession>A0ABP7LW49</accession>
<sequence>MGAADATTGTATRGVAAAKAGTGEIASAAIAAPTSIQFFTALNLKSSFADTTLQWGQRFKNSIEKQGESEFAGILFKTGTLPPPDGTEWAAP</sequence>
<dbReference type="EMBL" id="BAABBM010000001">
    <property type="protein sequence ID" value="GAA3907375.1"/>
    <property type="molecule type" value="Genomic_DNA"/>
</dbReference>
<keyword evidence="2" id="KW-1185">Reference proteome</keyword>